<comment type="caution">
    <text evidence="9">The sequence shown here is derived from an EMBL/GenBank/DDBJ whole genome shotgun (WGS) entry which is preliminary data.</text>
</comment>
<comment type="similarity">
    <text evidence="1">Belongs to the thiolase-like superfamily. Thiolase family.</text>
</comment>
<dbReference type="FunFam" id="3.40.47.10:FF:000007">
    <property type="entry name" value="acetyl-CoA acetyltransferase, mitochondrial"/>
    <property type="match status" value="1"/>
</dbReference>
<dbReference type="PROSITE" id="PS00098">
    <property type="entry name" value="THIOLASE_1"/>
    <property type="match status" value="1"/>
</dbReference>
<evidence type="ECO:0000256" key="1">
    <source>
        <dbReference type="ARBA" id="ARBA00010982"/>
    </source>
</evidence>
<dbReference type="GO" id="GO:0046872">
    <property type="term" value="F:metal ion binding"/>
    <property type="evidence" value="ECO:0007669"/>
    <property type="project" value="UniProtKB-KW"/>
</dbReference>
<dbReference type="GO" id="GO:0006635">
    <property type="term" value="P:fatty acid beta-oxidation"/>
    <property type="evidence" value="ECO:0007669"/>
    <property type="project" value="TreeGrafter"/>
</dbReference>
<evidence type="ECO:0000256" key="2">
    <source>
        <dbReference type="ARBA" id="ARBA00022679"/>
    </source>
</evidence>
<protein>
    <submittedName>
        <fullName evidence="9">ACAT1</fullName>
    </submittedName>
</protein>
<sequence length="704" mass="77787">MAAFKRFVNSAVKVHKLQQTKSYTSKSTNGVVIASAVRTPIGSFRASLSAVPAPALGSHAVKAAVERAGIQPTDVQEVYLGNVVGAGAGQAPARQAALGAGLPTSVPCTTVNKVCASGMKSIMMASQSLMLGHQDIMVAGGMESMSNVPYYMKRGETPYGGVQLVDGIVHDGLWDVYNQFHMGMCGENCSDQYKINREEQDDYAISSYTQSQRAAAAGLFDAEIVPVTVKTRKSSVEVTKDEEYAKADFSKFKSLRSAFKKDGTITAANASTLNDGAAACVLMTESAAQKHNVTPLARVVAFADAATEPIDFTIAPALAIPKALANAGISKDDVAMWEINEAFSVVALVNIKLLDLDPAKNELCPLMDATAGDQETVRKKRCCLILLILTCVVIVNMYAFAVNHHQSFLQGDESHVARNVGINQNNNITQRLKVRAEYIRETCHSLQQRIRQDEKMMQNNPLYMEHYEPQRRLVIDPALKIAVCIQAKGGSVFWKTFFIHRTVSDGREVQFNSSVTNTRGIGFISTSSYKPQLSSLASDQYTMFTFGRNPWNRLVSLYRQKIEGRLPTDSSYKYVRGACLGKPCGTFHQLLRCVLYTWKLGLPDRHWEPLTTRCDVCRIPYTYFGRTENMNEEVAEIFRQAGIEGKIASVLDSARNFSIRDVEVKSSKVDYKEYYRNIPKFTINDLREMYMADLTLLGYPLSPL</sequence>
<name>A0A7J7JN89_BUGNE</name>
<keyword evidence="5" id="KW-0012">Acyltransferase</keyword>
<evidence type="ECO:0000313" key="10">
    <source>
        <dbReference type="Proteomes" id="UP000593567"/>
    </source>
</evidence>
<dbReference type="AlphaFoldDB" id="A0A7J7JN89"/>
<dbReference type="InterPro" id="IPR020616">
    <property type="entry name" value="Thiolase_N"/>
</dbReference>
<proteinExistence type="inferred from homology"/>
<dbReference type="OrthoDB" id="5404651at2759"/>
<dbReference type="Pfam" id="PF02803">
    <property type="entry name" value="Thiolase_C"/>
    <property type="match status" value="1"/>
</dbReference>
<evidence type="ECO:0000256" key="3">
    <source>
        <dbReference type="ARBA" id="ARBA00022723"/>
    </source>
</evidence>
<reference evidence="9" key="1">
    <citation type="submission" date="2020-06" db="EMBL/GenBank/DDBJ databases">
        <title>Draft genome of Bugula neritina, a colonial animal packing powerful symbionts and potential medicines.</title>
        <authorList>
            <person name="Rayko M."/>
        </authorList>
    </citation>
    <scope>NUCLEOTIDE SEQUENCE [LARGE SCALE GENOMIC DNA]</scope>
    <source>
        <strain evidence="9">Kwan_BN1</strain>
    </source>
</reference>
<keyword evidence="3" id="KW-0479">Metal-binding</keyword>
<feature type="transmembrane region" description="Helical" evidence="6">
    <location>
        <begin position="382"/>
        <end position="401"/>
    </location>
</feature>
<dbReference type="InterPro" id="IPR020615">
    <property type="entry name" value="Thiolase_acyl_enz_int_AS"/>
</dbReference>
<dbReference type="InterPro" id="IPR020617">
    <property type="entry name" value="Thiolase_C"/>
</dbReference>
<feature type="domain" description="Thiolase C-terminal" evidence="8">
    <location>
        <begin position="294"/>
        <end position="360"/>
    </location>
</feature>
<evidence type="ECO:0000313" key="9">
    <source>
        <dbReference type="EMBL" id="KAF6027565.1"/>
    </source>
</evidence>
<evidence type="ECO:0000256" key="6">
    <source>
        <dbReference type="SAM" id="Phobius"/>
    </source>
</evidence>
<dbReference type="Gene3D" id="3.40.47.10">
    <property type="match status" value="1"/>
</dbReference>
<keyword evidence="6" id="KW-1133">Transmembrane helix</keyword>
<keyword evidence="10" id="KW-1185">Reference proteome</keyword>
<evidence type="ECO:0000256" key="4">
    <source>
        <dbReference type="ARBA" id="ARBA00022958"/>
    </source>
</evidence>
<dbReference type="InterPro" id="IPR016039">
    <property type="entry name" value="Thiolase-like"/>
</dbReference>
<dbReference type="CDD" id="cd00751">
    <property type="entry name" value="thiolase"/>
    <property type="match status" value="1"/>
</dbReference>
<dbReference type="Proteomes" id="UP000593567">
    <property type="component" value="Unassembled WGS sequence"/>
</dbReference>
<dbReference type="GO" id="GO:0003985">
    <property type="term" value="F:acetyl-CoA C-acetyltransferase activity"/>
    <property type="evidence" value="ECO:0007669"/>
    <property type="project" value="TreeGrafter"/>
</dbReference>
<dbReference type="PANTHER" id="PTHR18919:SF156">
    <property type="entry name" value="ACETYL-COA ACETYLTRANSFERASE, MITOCHONDRIAL"/>
    <property type="match status" value="1"/>
</dbReference>
<organism evidence="9 10">
    <name type="scientific">Bugula neritina</name>
    <name type="common">Brown bryozoan</name>
    <name type="synonym">Sertularia neritina</name>
    <dbReference type="NCBI Taxonomy" id="10212"/>
    <lineage>
        <taxon>Eukaryota</taxon>
        <taxon>Metazoa</taxon>
        <taxon>Spiralia</taxon>
        <taxon>Lophotrochozoa</taxon>
        <taxon>Bryozoa</taxon>
        <taxon>Gymnolaemata</taxon>
        <taxon>Cheilostomatida</taxon>
        <taxon>Flustrina</taxon>
        <taxon>Buguloidea</taxon>
        <taxon>Bugulidae</taxon>
        <taxon>Bugula</taxon>
    </lineage>
</organism>
<dbReference type="Pfam" id="PF03567">
    <property type="entry name" value="Sulfotransfer_2"/>
    <property type="match status" value="1"/>
</dbReference>
<dbReference type="EMBL" id="VXIV02002069">
    <property type="protein sequence ID" value="KAF6027565.1"/>
    <property type="molecule type" value="Genomic_DNA"/>
</dbReference>
<dbReference type="NCBIfam" id="TIGR01930">
    <property type="entry name" value="AcCoA-C-Actrans"/>
    <property type="match status" value="1"/>
</dbReference>
<dbReference type="GO" id="GO:0016020">
    <property type="term" value="C:membrane"/>
    <property type="evidence" value="ECO:0007669"/>
    <property type="project" value="InterPro"/>
</dbReference>
<keyword evidence="2" id="KW-0808">Transferase</keyword>
<accession>A0A7J7JN89</accession>
<dbReference type="InterPro" id="IPR002155">
    <property type="entry name" value="Thiolase"/>
</dbReference>
<keyword evidence="6" id="KW-0812">Transmembrane</keyword>
<dbReference type="PANTHER" id="PTHR18919">
    <property type="entry name" value="ACETYL-COA C-ACYLTRANSFERASE"/>
    <property type="match status" value="1"/>
</dbReference>
<evidence type="ECO:0000259" key="7">
    <source>
        <dbReference type="Pfam" id="PF00108"/>
    </source>
</evidence>
<dbReference type="Pfam" id="PF00108">
    <property type="entry name" value="Thiolase_N"/>
    <property type="match status" value="1"/>
</dbReference>
<dbReference type="InterPro" id="IPR005331">
    <property type="entry name" value="Sulfotransferase"/>
</dbReference>
<keyword evidence="4" id="KW-0630">Potassium</keyword>
<dbReference type="GO" id="GO:0005739">
    <property type="term" value="C:mitochondrion"/>
    <property type="evidence" value="ECO:0007669"/>
    <property type="project" value="TreeGrafter"/>
</dbReference>
<evidence type="ECO:0000256" key="5">
    <source>
        <dbReference type="ARBA" id="ARBA00023315"/>
    </source>
</evidence>
<dbReference type="SUPFAM" id="SSF53901">
    <property type="entry name" value="Thiolase-like"/>
    <property type="match status" value="2"/>
</dbReference>
<gene>
    <name evidence="9" type="ORF">EB796_014131</name>
</gene>
<dbReference type="GO" id="GO:0008146">
    <property type="term" value="F:sulfotransferase activity"/>
    <property type="evidence" value="ECO:0007669"/>
    <property type="project" value="InterPro"/>
</dbReference>
<feature type="domain" description="Thiolase N-terminal" evidence="7">
    <location>
        <begin position="31"/>
        <end position="286"/>
    </location>
</feature>
<keyword evidence="6" id="KW-0472">Membrane</keyword>
<evidence type="ECO:0000259" key="8">
    <source>
        <dbReference type="Pfam" id="PF02803"/>
    </source>
</evidence>